<evidence type="ECO:0000256" key="1">
    <source>
        <dbReference type="ARBA" id="ARBA00010980"/>
    </source>
</evidence>
<keyword evidence="4" id="KW-0119">Carbohydrate metabolism</keyword>
<reference evidence="8 9" key="1">
    <citation type="submission" date="2018-11" db="EMBL/GenBank/DDBJ databases">
        <title>Genome sequence and assembly of Colletotrichum spinosum.</title>
        <authorList>
            <person name="Gan P."/>
            <person name="Shirasu K."/>
        </authorList>
    </citation>
    <scope>NUCLEOTIDE SEQUENCE [LARGE SCALE GENOMIC DNA]</scope>
    <source>
        <strain evidence="8 9">CBS 515.97</strain>
    </source>
</reference>
<keyword evidence="4" id="KW-0624">Polysaccharide degradation</keyword>
<dbReference type="InterPro" id="IPR011050">
    <property type="entry name" value="Pectin_lyase_fold/virulence"/>
</dbReference>
<dbReference type="PANTHER" id="PTHR31683:SF18">
    <property type="entry name" value="PECTATE LYASE 21-RELATED"/>
    <property type="match status" value="1"/>
</dbReference>
<keyword evidence="4" id="KW-0964">Secreted</keyword>
<protein>
    <submittedName>
        <fullName evidence="8">Pectate lyase plyB</fullName>
    </submittedName>
</protein>
<keyword evidence="9" id="KW-1185">Reference proteome</keyword>
<comment type="caution">
    <text evidence="8">The sequence shown here is derived from an EMBL/GenBank/DDBJ whole genome shotgun (WGS) entry which is preliminary data.</text>
</comment>
<keyword evidence="2 6" id="KW-0732">Signal</keyword>
<accession>A0A4R8Q342</accession>
<comment type="subcellular location">
    <subcellularLocation>
        <location evidence="4">Secreted</location>
    </subcellularLocation>
</comment>
<dbReference type="Pfam" id="PF00544">
    <property type="entry name" value="Pectate_lyase_4"/>
    <property type="match status" value="1"/>
</dbReference>
<evidence type="ECO:0000256" key="6">
    <source>
        <dbReference type="SAM" id="SignalP"/>
    </source>
</evidence>
<evidence type="ECO:0000313" key="9">
    <source>
        <dbReference type="Proteomes" id="UP000295083"/>
    </source>
</evidence>
<dbReference type="InterPro" id="IPR002022">
    <property type="entry name" value="Pec_lyase"/>
</dbReference>
<dbReference type="InterPro" id="IPR012334">
    <property type="entry name" value="Pectin_lyas_fold"/>
</dbReference>
<dbReference type="EMBL" id="QAPG01000105">
    <property type="protein sequence ID" value="TDZ31410.1"/>
    <property type="molecule type" value="Genomic_DNA"/>
</dbReference>
<evidence type="ECO:0000313" key="8">
    <source>
        <dbReference type="EMBL" id="TDZ31410.1"/>
    </source>
</evidence>
<sequence>MKFSNVLNLALAGFVSAAPTPTVDEQSAGTIAKRAAITESCNIGYASTNGGTTGGKGGSTTTVSTLAQFTKAAESSGKLNIVVRGTISGSAKVRVQSDKTIVGQRGSKIVGAGLYINKVRNVIVRNLDISKVKESDGDAIGIQESTNVWVDHCDVSSDLGSGKDYYDGLIDITKGADLVTVSNTYLHDHFKTSLVGHSDSQTADKGKLRVTYANNYWNNVNSRNPSVRFGTAHIYNNFYNKVNAHATQHDPQVLDQQANKRLQQVGSTGVNTRMGAQVRVESSVWENSSKKVILSADSKTTGSATVSDLSYGGGENTAPKGDFGSGKIPYKYTLYGKANVKSKVVGTAGQTLSF</sequence>
<dbReference type="InterPro" id="IPR045032">
    <property type="entry name" value="PEL"/>
</dbReference>
<gene>
    <name evidence="8" type="primary">plyB-3</name>
    <name evidence="8" type="ORF">C8035_v005968</name>
</gene>
<feature type="domain" description="Pectate lyase" evidence="7">
    <location>
        <begin position="56"/>
        <end position="291"/>
    </location>
</feature>
<comment type="similarity">
    <text evidence="1 4">Belongs to the polysaccharide lyase 1 family.</text>
</comment>
<dbReference type="PANTHER" id="PTHR31683">
    <property type="entry name" value="PECTATE LYASE 18-RELATED"/>
    <property type="match status" value="1"/>
</dbReference>
<organism evidence="8 9">
    <name type="scientific">Colletotrichum spinosum</name>
    <dbReference type="NCBI Taxonomy" id="1347390"/>
    <lineage>
        <taxon>Eukaryota</taxon>
        <taxon>Fungi</taxon>
        <taxon>Dikarya</taxon>
        <taxon>Ascomycota</taxon>
        <taxon>Pezizomycotina</taxon>
        <taxon>Sordariomycetes</taxon>
        <taxon>Hypocreomycetidae</taxon>
        <taxon>Glomerellales</taxon>
        <taxon>Glomerellaceae</taxon>
        <taxon>Colletotrichum</taxon>
        <taxon>Colletotrichum orbiculare species complex</taxon>
    </lineage>
</organism>
<dbReference type="GO" id="GO:0030570">
    <property type="term" value="F:pectate lyase activity"/>
    <property type="evidence" value="ECO:0007669"/>
    <property type="project" value="InterPro"/>
</dbReference>
<dbReference type="SUPFAM" id="SSF51126">
    <property type="entry name" value="Pectin lyase-like"/>
    <property type="match status" value="1"/>
</dbReference>
<dbReference type="GO" id="GO:0005576">
    <property type="term" value="C:extracellular region"/>
    <property type="evidence" value="ECO:0007669"/>
    <property type="project" value="UniProtKB-SubCell"/>
</dbReference>
<evidence type="ECO:0000256" key="5">
    <source>
        <dbReference type="SAM" id="MobiDB-lite"/>
    </source>
</evidence>
<feature type="chain" id="PRO_5020627214" evidence="6">
    <location>
        <begin position="18"/>
        <end position="354"/>
    </location>
</feature>
<dbReference type="Gene3D" id="2.160.20.10">
    <property type="entry name" value="Single-stranded right-handed beta-helix, Pectin lyase-like"/>
    <property type="match status" value="1"/>
</dbReference>
<dbReference type="GO" id="GO:0000272">
    <property type="term" value="P:polysaccharide catabolic process"/>
    <property type="evidence" value="ECO:0007669"/>
    <property type="project" value="UniProtKB-KW"/>
</dbReference>
<name>A0A4R8Q342_9PEZI</name>
<dbReference type="AlphaFoldDB" id="A0A4R8Q342"/>
<proteinExistence type="inferred from homology"/>
<evidence type="ECO:0000256" key="4">
    <source>
        <dbReference type="RuleBase" id="RU361173"/>
    </source>
</evidence>
<evidence type="ECO:0000256" key="3">
    <source>
        <dbReference type="ARBA" id="ARBA00023239"/>
    </source>
</evidence>
<dbReference type="Proteomes" id="UP000295083">
    <property type="component" value="Unassembled WGS sequence"/>
</dbReference>
<keyword evidence="3 4" id="KW-0456">Lyase</keyword>
<evidence type="ECO:0000256" key="2">
    <source>
        <dbReference type="ARBA" id="ARBA00022729"/>
    </source>
</evidence>
<dbReference type="SMART" id="SM00656">
    <property type="entry name" value="Amb_all"/>
    <property type="match status" value="1"/>
</dbReference>
<feature type="region of interest" description="Disordered" evidence="5">
    <location>
        <begin position="302"/>
        <end position="322"/>
    </location>
</feature>
<evidence type="ECO:0000259" key="7">
    <source>
        <dbReference type="SMART" id="SM00656"/>
    </source>
</evidence>
<feature type="signal peptide" evidence="6">
    <location>
        <begin position="1"/>
        <end position="17"/>
    </location>
</feature>